<proteinExistence type="inferred from homology"/>
<dbReference type="SMART" id="SM00739">
    <property type="entry name" value="KOW"/>
    <property type="match status" value="1"/>
</dbReference>
<reference evidence="6 7" key="1">
    <citation type="journal article" date="2024" name="BMC Biol.">
        <title>Comparative genomics of Ascetosporea gives new insight into the evolutionary basis for animal parasitism in Rhizaria.</title>
        <authorList>
            <person name="Hiltunen Thoren M."/>
            <person name="Onut-Brannstrom I."/>
            <person name="Alfjorden A."/>
            <person name="Peckova H."/>
            <person name="Swords F."/>
            <person name="Hooper C."/>
            <person name="Holzer A.S."/>
            <person name="Bass D."/>
            <person name="Burki F."/>
        </authorList>
    </citation>
    <scope>NUCLEOTIDE SEQUENCE [LARGE SCALE GENOMIC DNA]</scope>
    <source>
        <strain evidence="6">20-A016</strain>
    </source>
</reference>
<organism evidence="6 7">
    <name type="scientific">Bonamia ostreae</name>
    <dbReference type="NCBI Taxonomy" id="126728"/>
    <lineage>
        <taxon>Eukaryota</taxon>
        <taxon>Sar</taxon>
        <taxon>Rhizaria</taxon>
        <taxon>Endomyxa</taxon>
        <taxon>Ascetosporea</taxon>
        <taxon>Haplosporida</taxon>
        <taxon>Bonamia</taxon>
    </lineage>
</organism>
<feature type="compositionally biased region" description="Basic residues" evidence="4">
    <location>
        <begin position="8"/>
        <end position="19"/>
    </location>
</feature>
<dbReference type="GO" id="GO:0005840">
    <property type="term" value="C:ribosome"/>
    <property type="evidence" value="ECO:0007669"/>
    <property type="project" value="UniProtKB-KW"/>
</dbReference>
<comment type="similarity">
    <text evidence="1">Belongs to the universal ribosomal protein uL24 family.</text>
</comment>
<feature type="domain" description="KOW" evidence="5">
    <location>
        <begin position="48"/>
        <end position="75"/>
    </location>
</feature>
<evidence type="ECO:0000256" key="1">
    <source>
        <dbReference type="ARBA" id="ARBA00010618"/>
    </source>
</evidence>
<sequence>MKINPKVSSKRRKSRKAHFSSKSEKRRIIMSSALSKDLRKKYDARSLPIRSGDEVIIVRGSFKNREGKVTNVYRNKFRIHVEKVTRESSTKTINIGIHPSNVVITKLHLTDDRRSLLKRKGGN</sequence>
<evidence type="ECO:0000313" key="6">
    <source>
        <dbReference type="EMBL" id="MES1919908.1"/>
    </source>
</evidence>
<keyword evidence="3" id="KW-0687">Ribonucleoprotein</keyword>
<dbReference type="PANTHER" id="PTHR11143">
    <property type="entry name" value="60S RIBOSOMAL PROTEIN L26 FAMILY MEMBER"/>
    <property type="match status" value="1"/>
</dbReference>
<accession>A0ABV2AJQ1</accession>
<dbReference type="EMBL" id="JBDODL010000440">
    <property type="protein sequence ID" value="MES1919908.1"/>
    <property type="molecule type" value="Genomic_DNA"/>
</dbReference>
<feature type="region of interest" description="Disordered" evidence="4">
    <location>
        <begin position="1"/>
        <end position="26"/>
    </location>
</feature>
<name>A0ABV2AJQ1_9EUKA</name>
<evidence type="ECO:0000256" key="4">
    <source>
        <dbReference type="SAM" id="MobiDB-lite"/>
    </source>
</evidence>
<keyword evidence="7" id="KW-1185">Reference proteome</keyword>
<dbReference type="Pfam" id="PF16906">
    <property type="entry name" value="Ribosomal_L26"/>
    <property type="match status" value="1"/>
</dbReference>
<protein>
    <submittedName>
        <fullName evidence="6">60S ribosomal protein L26A</fullName>
    </submittedName>
</protein>
<dbReference type="InterPro" id="IPR041988">
    <property type="entry name" value="Ribosomal_uL24_KOW"/>
</dbReference>
<dbReference type="CDD" id="cd06089">
    <property type="entry name" value="KOW_RPL26"/>
    <property type="match status" value="1"/>
</dbReference>
<keyword evidence="2 6" id="KW-0689">Ribosomal protein</keyword>
<dbReference type="NCBIfam" id="TIGR01080">
    <property type="entry name" value="rplX_A_E"/>
    <property type="match status" value="1"/>
</dbReference>
<evidence type="ECO:0000256" key="2">
    <source>
        <dbReference type="ARBA" id="ARBA00022980"/>
    </source>
</evidence>
<comment type="caution">
    <text evidence="6">The sequence shown here is derived from an EMBL/GenBank/DDBJ whole genome shotgun (WGS) entry which is preliminary data.</text>
</comment>
<dbReference type="SUPFAM" id="SSF50104">
    <property type="entry name" value="Translation proteins SH3-like domain"/>
    <property type="match status" value="1"/>
</dbReference>
<dbReference type="PROSITE" id="PS01108">
    <property type="entry name" value="RIBOSOMAL_L24"/>
    <property type="match status" value="1"/>
</dbReference>
<feature type="non-terminal residue" evidence="6">
    <location>
        <position position="123"/>
    </location>
</feature>
<dbReference type="InterPro" id="IPR005825">
    <property type="entry name" value="Ribosomal_uL24_CS"/>
</dbReference>
<dbReference type="Proteomes" id="UP001439008">
    <property type="component" value="Unassembled WGS sequence"/>
</dbReference>
<dbReference type="InterPro" id="IPR005824">
    <property type="entry name" value="KOW"/>
</dbReference>
<dbReference type="Gene3D" id="2.30.30.30">
    <property type="match status" value="1"/>
</dbReference>
<evidence type="ECO:0000256" key="3">
    <source>
        <dbReference type="ARBA" id="ARBA00023274"/>
    </source>
</evidence>
<dbReference type="InterPro" id="IPR005756">
    <property type="entry name" value="Ribosomal_uL24_euk/arc"/>
</dbReference>
<dbReference type="Pfam" id="PF00467">
    <property type="entry name" value="KOW"/>
    <property type="match status" value="1"/>
</dbReference>
<dbReference type="InterPro" id="IPR008991">
    <property type="entry name" value="Translation_prot_SH3-like_sf"/>
</dbReference>
<evidence type="ECO:0000313" key="7">
    <source>
        <dbReference type="Proteomes" id="UP001439008"/>
    </source>
</evidence>
<gene>
    <name evidence="6" type="primary">RPL26A</name>
    <name evidence="6" type="ORF">MHBO_001653</name>
</gene>
<dbReference type="InterPro" id="IPR014722">
    <property type="entry name" value="Rib_uL2_dom2"/>
</dbReference>
<evidence type="ECO:0000259" key="5">
    <source>
        <dbReference type="SMART" id="SM00739"/>
    </source>
</evidence>